<organism evidence="1 2">
    <name type="scientific">Spodoptera frugiperda</name>
    <name type="common">Fall armyworm</name>
    <dbReference type="NCBI Taxonomy" id="7108"/>
    <lineage>
        <taxon>Eukaryota</taxon>
        <taxon>Metazoa</taxon>
        <taxon>Ecdysozoa</taxon>
        <taxon>Arthropoda</taxon>
        <taxon>Hexapoda</taxon>
        <taxon>Insecta</taxon>
        <taxon>Pterygota</taxon>
        <taxon>Neoptera</taxon>
        <taxon>Endopterygota</taxon>
        <taxon>Lepidoptera</taxon>
        <taxon>Glossata</taxon>
        <taxon>Ditrysia</taxon>
        <taxon>Noctuoidea</taxon>
        <taxon>Noctuidae</taxon>
        <taxon>Amphipyrinae</taxon>
        <taxon>Spodoptera</taxon>
    </lineage>
</organism>
<sequence length="94" mass="10939">MFVHSSYVKEQSARFQTCWQSAQHYAGFESGSCQCAIDSHALGPPKSMEMKFEEDVENYRYWTTMKVRPKLKTRLPQSLVPSEDTNFNCSSRNY</sequence>
<evidence type="ECO:0000313" key="2">
    <source>
        <dbReference type="RefSeq" id="XP_050559978.1"/>
    </source>
</evidence>
<name>A0A9R0F4I6_SPOFR</name>
<dbReference type="GeneID" id="118274597"/>
<proteinExistence type="predicted"/>
<dbReference type="Proteomes" id="UP000829999">
    <property type="component" value="Chromosome 25"/>
</dbReference>
<evidence type="ECO:0000313" key="1">
    <source>
        <dbReference type="Proteomes" id="UP000829999"/>
    </source>
</evidence>
<dbReference type="RefSeq" id="XP_050559978.1">
    <property type="nucleotide sequence ID" value="XM_050704021.1"/>
</dbReference>
<accession>A0A9R0F4I6</accession>
<reference evidence="2" key="1">
    <citation type="submission" date="2025-08" db="UniProtKB">
        <authorList>
            <consortium name="RefSeq"/>
        </authorList>
    </citation>
    <scope>IDENTIFICATION</scope>
    <source>
        <tissue evidence="2">Whole larval tissue</tissue>
    </source>
</reference>
<dbReference type="OrthoDB" id="6930315at2759"/>
<dbReference type="AlphaFoldDB" id="A0A9R0F4I6"/>
<keyword evidence="1" id="KW-1185">Reference proteome</keyword>
<protein>
    <submittedName>
        <fullName evidence="2">Uncharacterized protein LOC118274597</fullName>
    </submittedName>
</protein>
<gene>
    <name evidence="2" type="primary">LOC118274597</name>
</gene>